<comment type="caution">
    <text evidence="2">The sequence shown here is derived from an EMBL/GenBank/DDBJ whole genome shotgun (WGS) entry which is preliminary data.</text>
</comment>
<name>A0ABP8C5T8_9FLAO</name>
<reference evidence="3" key="1">
    <citation type="journal article" date="2019" name="Int. J. Syst. Evol. Microbiol.">
        <title>The Global Catalogue of Microorganisms (GCM) 10K type strain sequencing project: providing services to taxonomists for standard genome sequencing and annotation.</title>
        <authorList>
            <consortium name="The Broad Institute Genomics Platform"/>
            <consortium name="The Broad Institute Genome Sequencing Center for Infectious Disease"/>
            <person name="Wu L."/>
            <person name="Ma J."/>
        </authorList>
    </citation>
    <scope>NUCLEOTIDE SEQUENCE [LARGE SCALE GENOMIC DNA]</scope>
    <source>
        <strain evidence="3">JCM 17630</strain>
    </source>
</reference>
<evidence type="ECO:0000313" key="2">
    <source>
        <dbReference type="EMBL" id="GAA4234251.1"/>
    </source>
</evidence>
<keyword evidence="1" id="KW-0472">Membrane</keyword>
<feature type="transmembrane region" description="Helical" evidence="1">
    <location>
        <begin position="12"/>
        <end position="31"/>
    </location>
</feature>
<evidence type="ECO:0000313" key="3">
    <source>
        <dbReference type="Proteomes" id="UP001501496"/>
    </source>
</evidence>
<sequence>MIFSKIKGGALQFTMFVVVVIALLLSAFILLTHTYKTFKVQTDFTLETTQNADTGIQYVLNNNILKNDSVFINLTDETYKTLQIHRNFWGVLEKVTSISKIKNKRFRKVALVGGIQPEMNRTALYLEDNNRPLVLVGNTKIKGTAYLPKQGVRTGNISGHSYYGNELIYGLTKESKTLPKPNKEFLERINNIRNEVNTVNETHFLDLERSRNHLNLFYNPLRIIYSTSSINLSEVSLIGHILVQSETKIIVDESSHLKDVVLIAPKIEIKNHVKSTFQAIATESISVGDYCKLDYPSTLVLKDSRQTLKLSNNRDDVVPFKIGKYSKIKGQIVYLGGSKNYNTQVFIDEDALIMGEVYCNKNLELLGSVHGSVYTSGFVANQSGSAYQNHIYNGSIVVDNLPQEYVGLTFKGAKKGIVKWLY</sequence>
<dbReference type="EMBL" id="BAABCA010000002">
    <property type="protein sequence ID" value="GAA4234251.1"/>
    <property type="molecule type" value="Genomic_DNA"/>
</dbReference>
<keyword evidence="3" id="KW-1185">Reference proteome</keyword>
<dbReference type="RefSeq" id="WP_344787345.1">
    <property type="nucleotide sequence ID" value="NZ_BAABCA010000002.1"/>
</dbReference>
<protein>
    <submittedName>
        <fullName evidence="2">Uncharacterized protein</fullName>
    </submittedName>
</protein>
<proteinExistence type="predicted"/>
<keyword evidence="1" id="KW-0812">Transmembrane</keyword>
<evidence type="ECO:0000256" key="1">
    <source>
        <dbReference type="SAM" id="Phobius"/>
    </source>
</evidence>
<organism evidence="2 3">
    <name type="scientific">Postechiella marina</name>
    <dbReference type="NCBI Taxonomy" id="943941"/>
    <lineage>
        <taxon>Bacteria</taxon>
        <taxon>Pseudomonadati</taxon>
        <taxon>Bacteroidota</taxon>
        <taxon>Flavobacteriia</taxon>
        <taxon>Flavobacteriales</taxon>
        <taxon>Flavobacteriaceae</taxon>
        <taxon>Postechiella</taxon>
    </lineage>
</organism>
<gene>
    <name evidence="2" type="ORF">GCM10022291_13260</name>
</gene>
<accession>A0ABP8C5T8</accession>
<dbReference type="Proteomes" id="UP001501496">
    <property type="component" value="Unassembled WGS sequence"/>
</dbReference>
<keyword evidence="1" id="KW-1133">Transmembrane helix</keyword>